<dbReference type="RefSeq" id="XP_067180653.1">
    <property type="nucleotide sequence ID" value="XM_067324449.1"/>
</dbReference>
<keyword evidence="2" id="KW-0732">Signal</keyword>
<gene>
    <name evidence="3" type="ORF">LSCM1_07060</name>
</gene>
<accession>A0A836H138</accession>
<sequence length="751" mass="80470">MGRCVHRMSAASAVLLTVCIAAAVAPITARAYDHEGVTVAGALMVGTNVEGPLGVSRLLNPFPICADFDLADASDATLLIGGASYFFMLDRHSTFLKFWFGQGSSLISGPIDKVRLTGVFGCVTLRPTSSSASPISVVYYVQNDPSLYWVVKGIVYLTQVGSGVSLFDVGIYNGDVYLLTSQNSIYKCAIGAGGAVTGSGCLQILLTGSDEYNRSSQRPTNFKGFTVSAAGIFIALSSDLYWFRLTGEFVAKTSGVRFVDAKYTDNGNAVKGGAPVLMAASTSAVYRITISGSSISYTLVAGTETPSCRLALDNVDSPTNPTFCGITRIYPLTADVVYMTLAAASVVRAILVGNTTVSDTIPRTPFPLNFVDNSSVMPLVLDSMNFELMGSTGLPFPFVAIDPSSPTVSSTTWDTNFSVDISNAFFTTEVGMAVTSTPFSGSLHGLETYYNRTNFILFGDANVMPICNLTKLLMIQLITADHARNALGYPFVYTSNATNFTVGTQPNLTLVKLLMPYPFGEILNESGFFKNVTTPAALATVPFDTVLLAAVRSTYTEDRLYDHVFDGREYPLGLLSAEQQQQARWLIYMLIMNQLEMCAQSGPHISSDTSSSDSHDDLVEGCVPRIGISNLTEMRLQGVSHSNFNITVFIPETMHVGFNISNCLNETDWSDLLDYLQKVKTSSRKCDTGCIVGIAVLCAVVAAALVVAVVIITSKRRRLATVVAPAAISEPKFASTLDMGSEDSSRNPLNG</sequence>
<dbReference type="AlphaFoldDB" id="A0A836H138"/>
<dbReference type="Proteomes" id="UP000673552">
    <property type="component" value="Unassembled WGS sequence"/>
</dbReference>
<evidence type="ECO:0008006" key="5">
    <source>
        <dbReference type="Google" id="ProtNLM"/>
    </source>
</evidence>
<reference evidence="4" key="1">
    <citation type="journal article" date="2021" name="Microbiol. Resour. Announc.">
        <title>LGAAP: Leishmaniinae Genome Assembly and Annotation Pipeline.</title>
        <authorList>
            <person name="Almutairi H."/>
            <person name="Urbaniak M.D."/>
            <person name="Bates M.D."/>
            <person name="Jariyapan N."/>
            <person name="Kwakye-Nuako G."/>
            <person name="Thomaz-Soccol V."/>
            <person name="Al-Salem W.S."/>
            <person name="Dillon R.J."/>
            <person name="Bates P.A."/>
            <person name="Gatherer D."/>
        </authorList>
    </citation>
    <scope>NUCLEOTIDE SEQUENCE [LARGE SCALE GENOMIC DNA]</scope>
</reference>
<keyword evidence="1" id="KW-0472">Membrane</keyword>
<feature type="chain" id="PRO_5033045865" description="Membrane-associated protein" evidence="2">
    <location>
        <begin position="32"/>
        <end position="751"/>
    </location>
</feature>
<keyword evidence="1" id="KW-0812">Transmembrane</keyword>
<feature type="transmembrane region" description="Helical" evidence="1">
    <location>
        <begin position="691"/>
        <end position="712"/>
    </location>
</feature>
<dbReference type="EMBL" id="JAFEUZ010000010">
    <property type="protein sequence ID" value="KAG5484981.1"/>
    <property type="molecule type" value="Genomic_DNA"/>
</dbReference>
<dbReference type="KEGG" id="lmat:92516961"/>
<reference evidence="4" key="2">
    <citation type="journal article" date="2021" name="Sci. Data">
        <title>Chromosome-scale genome sequencing, assembly and annotation of six genomes from subfamily Leishmaniinae.</title>
        <authorList>
            <person name="Almutairi H."/>
            <person name="Urbaniak M.D."/>
            <person name="Bates M.D."/>
            <person name="Jariyapan N."/>
            <person name="Kwakye-Nuako G."/>
            <person name="Thomaz Soccol V."/>
            <person name="Al-Salem W.S."/>
            <person name="Dillon R.J."/>
            <person name="Bates P.A."/>
            <person name="Gatherer D."/>
        </authorList>
    </citation>
    <scope>NUCLEOTIDE SEQUENCE [LARGE SCALE GENOMIC DNA]</scope>
</reference>
<dbReference type="OrthoDB" id="271747at2759"/>
<dbReference type="GeneID" id="92516961"/>
<name>A0A836H138_9TRYP</name>
<evidence type="ECO:0000256" key="2">
    <source>
        <dbReference type="SAM" id="SignalP"/>
    </source>
</evidence>
<keyword evidence="4" id="KW-1185">Reference proteome</keyword>
<evidence type="ECO:0000313" key="3">
    <source>
        <dbReference type="EMBL" id="KAG5484981.1"/>
    </source>
</evidence>
<protein>
    <recommendedName>
        <fullName evidence="5">Membrane-associated protein</fullName>
    </recommendedName>
</protein>
<organism evidence="3 4">
    <name type="scientific">Leishmania martiniquensis</name>
    <dbReference type="NCBI Taxonomy" id="1580590"/>
    <lineage>
        <taxon>Eukaryota</taxon>
        <taxon>Discoba</taxon>
        <taxon>Euglenozoa</taxon>
        <taxon>Kinetoplastea</taxon>
        <taxon>Metakinetoplastina</taxon>
        <taxon>Trypanosomatida</taxon>
        <taxon>Trypanosomatidae</taxon>
        <taxon>Leishmaniinae</taxon>
        <taxon>Leishmania</taxon>
    </lineage>
</organism>
<evidence type="ECO:0000313" key="4">
    <source>
        <dbReference type="Proteomes" id="UP000673552"/>
    </source>
</evidence>
<proteinExistence type="predicted"/>
<evidence type="ECO:0000256" key="1">
    <source>
        <dbReference type="SAM" id="Phobius"/>
    </source>
</evidence>
<feature type="signal peptide" evidence="2">
    <location>
        <begin position="1"/>
        <end position="31"/>
    </location>
</feature>
<keyword evidence="1" id="KW-1133">Transmembrane helix</keyword>
<comment type="caution">
    <text evidence="3">The sequence shown here is derived from an EMBL/GenBank/DDBJ whole genome shotgun (WGS) entry which is preliminary data.</text>
</comment>